<organism evidence="1 2">
    <name type="scientific">Rhodopseudomonas palustris (strain DX-1)</name>
    <dbReference type="NCBI Taxonomy" id="652103"/>
    <lineage>
        <taxon>Bacteria</taxon>
        <taxon>Pseudomonadati</taxon>
        <taxon>Pseudomonadota</taxon>
        <taxon>Alphaproteobacteria</taxon>
        <taxon>Hyphomicrobiales</taxon>
        <taxon>Nitrobacteraceae</taxon>
        <taxon>Rhodopseudomonas</taxon>
    </lineage>
</organism>
<name>E6VN37_RHOPX</name>
<sequence length="194" mass="21122">MTNVHIDLLGPTGMTEARTAAISAYGWFTHARTSDQFATIQTDGLKPTWPQSHITPQEVIDAIGDDGKNIICLSSYPKKTPLLLNKGGKSAFKLAVHANKLPARVGVDWSFGGTWDLTISNHRHMNGAPLGQVFLSVLRSREVIISYDAIPAADLKVCTEALRDKPPSDWPDLVDTDFTHVAIFGPDDFGNIAL</sequence>
<dbReference type="OrthoDB" id="8453214at2"/>
<dbReference type="KEGG" id="rpx:Rpdx1_0718"/>
<dbReference type="AlphaFoldDB" id="E6VN37"/>
<evidence type="ECO:0000313" key="2">
    <source>
        <dbReference type="Proteomes" id="UP000001402"/>
    </source>
</evidence>
<proteinExistence type="predicted"/>
<dbReference type="HOGENOM" id="CLU_1401520_0_0_5"/>
<accession>E6VN37</accession>
<dbReference type="Proteomes" id="UP000001402">
    <property type="component" value="Chromosome"/>
</dbReference>
<gene>
    <name evidence="1" type="ordered locus">Rpdx1_0718</name>
</gene>
<dbReference type="eggNOG" id="ENOG5031933">
    <property type="taxonomic scope" value="Bacteria"/>
</dbReference>
<reference evidence="1" key="1">
    <citation type="submission" date="2010-12" db="EMBL/GenBank/DDBJ databases">
        <title>Complete sequence of Rhodopseudomonas palustris DX-1.</title>
        <authorList>
            <consortium name="US DOE Joint Genome Institute"/>
            <person name="Lucas S."/>
            <person name="Copeland A."/>
            <person name="Lapidus A."/>
            <person name="Cheng J.-F."/>
            <person name="Goodwin L."/>
            <person name="Pitluck S."/>
            <person name="Misra M."/>
            <person name="Chertkov O."/>
            <person name="Detter J.C."/>
            <person name="Han C."/>
            <person name="Tapia R."/>
            <person name="Land M."/>
            <person name="Hauser L."/>
            <person name="Kyrpides N."/>
            <person name="Ivanova N."/>
            <person name="Ovchinnikova G."/>
            <person name="Logan B."/>
            <person name="Oda Y."/>
            <person name="Harwood C."/>
            <person name="Woyke T."/>
        </authorList>
    </citation>
    <scope>NUCLEOTIDE SEQUENCE [LARGE SCALE GENOMIC DNA]</scope>
    <source>
        <strain evidence="1">DX-1</strain>
    </source>
</reference>
<dbReference type="BioCyc" id="RPAL652103:RPDX1_RS03570-MONOMER"/>
<evidence type="ECO:0000313" key="1">
    <source>
        <dbReference type="EMBL" id="ADU42354.1"/>
    </source>
</evidence>
<dbReference type="EMBL" id="CP002418">
    <property type="protein sequence ID" value="ADU42354.1"/>
    <property type="molecule type" value="Genomic_DNA"/>
</dbReference>
<protein>
    <submittedName>
        <fullName evidence="1">Uncharacterized protein</fullName>
    </submittedName>
</protein>